<protein>
    <recommendedName>
        <fullName evidence="3">Phage tail protein</fullName>
    </recommendedName>
</protein>
<evidence type="ECO:0008006" key="3">
    <source>
        <dbReference type="Google" id="ProtNLM"/>
    </source>
</evidence>
<evidence type="ECO:0000313" key="1">
    <source>
        <dbReference type="EMBL" id="USE81161.1"/>
    </source>
</evidence>
<accession>A0ABY4VVT9</accession>
<gene>
    <name evidence="1" type="ORF">NDR89_15695</name>
</gene>
<dbReference type="Proteomes" id="UP001056648">
    <property type="component" value="Chromosome 2"/>
</dbReference>
<dbReference type="RefSeq" id="WP_252253682.1">
    <property type="nucleotide sequence ID" value="NZ_CP098736.1"/>
</dbReference>
<evidence type="ECO:0000313" key="2">
    <source>
        <dbReference type="Proteomes" id="UP001056648"/>
    </source>
</evidence>
<reference evidence="1" key="1">
    <citation type="submission" date="2022-06" db="EMBL/GenBank/DDBJ databases">
        <title>Complete genome sequence and characterization of Cupriavidus gilardii QJ1 isolated from contaminating cells.</title>
        <authorList>
            <person name="Qi J."/>
        </authorList>
    </citation>
    <scope>NUCLEOTIDE SEQUENCE</scope>
    <source>
        <strain evidence="1">QJ1</strain>
    </source>
</reference>
<dbReference type="EMBL" id="CP098736">
    <property type="protein sequence ID" value="USE81161.1"/>
    <property type="molecule type" value="Genomic_DNA"/>
</dbReference>
<keyword evidence="2" id="KW-1185">Reference proteome</keyword>
<organism evidence="1 2">
    <name type="scientific">Cupriavidus gilardii</name>
    <dbReference type="NCBI Taxonomy" id="82541"/>
    <lineage>
        <taxon>Bacteria</taxon>
        <taxon>Pseudomonadati</taxon>
        <taxon>Pseudomonadota</taxon>
        <taxon>Betaproteobacteria</taxon>
        <taxon>Burkholderiales</taxon>
        <taxon>Burkholderiaceae</taxon>
        <taxon>Cupriavidus</taxon>
    </lineage>
</organism>
<sequence length="151" mass="16171">MTNRYAEVADGRVVNVVLWDGGAPLDIASTLIPIPDDQAVAIGYTYANGAFTAPAAPAPVPATVAEIRAAIQSHMDRKAQELGYDGINSAVTYADEPAVAKFQAEGIAFREWRFLVWQAAYAYLAEIQIGDKPMPTVEEAIALLPPLELPS</sequence>
<proteinExistence type="predicted"/>
<name>A0ABY4VVT9_9BURK</name>